<evidence type="ECO:0000313" key="1">
    <source>
        <dbReference type="EMBL" id="RPA94535.1"/>
    </source>
</evidence>
<keyword evidence="2" id="KW-1185">Reference proteome</keyword>
<gene>
    <name evidence="1" type="ORF">L873DRAFT_1792970</name>
</gene>
<dbReference type="AlphaFoldDB" id="A0A3N4J8L5"/>
<proteinExistence type="predicted"/>
<sequence length="167" mass="19261">MIVMRMLKLYTAQSLKVLCAEENKLAKRQGEKEGKGDQERAKLDQENILLLMLKKRTFREAAAALTNSDDTDTERKKVENARERKRKLRDHGIALNEKYVKQGDSLVEAVQCMSQAFDLQDIQQDDGRMTELEKESEIIHKEVAELKETVQDTSSKVNRILELLLNK</sequence>
<accession>A0A3N4J8L5</accession>
<dbReference type="Proteomes" id="UP000276215">
    <property type="component" value="Unassembled WGS sequence"/>
</dbReference>
<reference evidence="1 2" key="1">
    <citation type="journal article" date="2018" name="Nat. Ecol. Evol.">
        <title>Pezizomycetes genomes reveal the molecular basis of ectomycorrhizal truffle lifestyle.</title>
        <authorList>
            <person name="Murat C."/>
            <person name="Payen T."/>
            <person name="Noel B."/>
            <person name="Kuo A."/>
            <person name="Morin E."/>
            <person name="Chen J."/>
            <person name="Kohler A."/>
            <person name="Krizsan K."/>
            <person name="Balestrini R."/>
            <person name="Da Silva C."/>
            <person name="Montanini B."/>
            <person name="Hainaut M."/>
            <person name="Levati E."/>
            <person name="Barry K.W."/>
            <person name="Belfiori B."/>
            <person name="Cichocki N."/>
            <person name="Clum A."/>
            <person name="Dockter R.B."/>
            <person name="Fauchery L."/>
            <person name="Guy J."/>
            <person name="Iotti M."/>
            <person name="Le Tacon F."/>
            <person name="Lindquist E.A."/>
            <person name="Lipzen A."/>
            <person name="Malagnac F."/>
            <person name="Mello A."/>
            <person name="Molinier V."/>
            <person name="Miyauchi S."/>
            <person name="Poulain J."/>
            <person name="Riccioni C."/>
            <person name="Rubini A."/>
            <person name="Sitrit Y."/>
            <person name="Splivallo R."/>
            <person name="Traeger S."/>
            <person name="Wang M."/>
            <person name="Zifcakova L."/>
            <person name="Wipf D."/>
            <person name="Zambonelli A."/>
            <person name="Paolocci F."/>
            <person name="Nowrousian M."/>
            <person name="Ottonello S."/>
            <person name="Baldrian P."/>
            <person name="Spatafora J.W."/>
            <person name="Henrissat B."/>
            <person name="Nagy L.G."/>
            <person name="Aury J.M."/>
            <person name="Wincker P."/>
            <person name="Grigoriev I.V."/>
            <person name="Bonfante P."/>
            <person name="Martin F.M."/>
        </authorList>
    </citation>
    <scope>NUCLEOTIDE SEQUENCE [LARGE SCALE GENOMIC DNA]</scope>
    <source>
        <strain evidence="1 2">120613-1</strain>
    </source>
</reference>
<evidence type="ECO:0000313" key="2">
    <source>
        <dbReference type="Proteomes" id="UP000276215"/>
    </source>
</evidence>
<name>A0A3N4J8L5_9PEZI</name>
<protein>
    <submittedName>
        <fullName evidence="1">Uncharacterized protein</fullName>
    </submittedName>
</protein>
<dbReference type="EMBL" id="ML120436">
    <property type="protein sequence ID" value="RPA94535.1"/>
    <property type="molecule type" value="Genomic_DNA"/>
</dbReference>
<organism evidence="1 2">
    <name type="scientific">Choiromyces venosus 120613-1</name>
    <dbReference type="NCBI Taxonomy" id="1336337"/>
    <lineage>
        <taxon>Eukaryota</taxon>
        <taxon>Fungi</taxon>
        <taxon>Dikarya</taxon>
        <taxon>Ascomycota</taxon>
        <taxon>Pezizomycotina</taxon>
        <taxon>Pezizomycetes</taxon>
        <taxon>Pezizales</taxon>
        <taxon>Tuberaceae</taxon>
        <taxon>Choiromyces</taxon>
    </lineage>
</organism>